<dbReference type="PIRSF" id="PIRSF000194">
    <property type="entry name" value="DHFR"/>
    <property type="match status" value="1"/>
</dbReference>
<dbReference type="PROSITE" id="PS00075">
    <property type="entry name" value="DHFR_1"/>
    <property type="match status" value="1"/>
</dbReference>
<evidence type="ECO:0000313" key="12">
    <source>
        <dbReference type="Proteomes" id="UP000306791"/>
    </source>
</evidence>
<keyword evidence="5 8" id="KW-0521">NADP</keyword>
<evidence type="ECO:0000256" key="7">
    <source>
        <dbReference type="ARBA" id="ARBA00025067"/>
    </source>
</evidence>
<dbReference type="EMBL" id="VANI01000010">
    <property type="protein sequence ID" value="TLM77362.1"/>
    <property type="molecule type" value="Genomic_DNA"/>
</dbReference>
<keyword evidence="6 8" id="KW-0560">Oxidoreductase</keyword>
<evidence type="ECO:0000256" key="5">
    <source>
        <dbReference type="ARBA" id="ARBA00022857"/>
    </source>
</evidence>
<dbReference type="InterPro" id="IPR012259">
    <property type="entry name" value="DHFR"/>
</dbReference>
<evidence type="ECO:0000256" key="3">
    <source>
        <dbReference type="ARBA" id="ARBA00012856"/>
    </source>
</evidence>
<evidence type="ECO:0000259" key="10">
    <source>
        <dbReference type="PROSITE" id="PS51330"/>
    </source>
</evidence>
<keyword evidence="4 8" id="KW-0554">One-carbon metabolism</keyword>
<accession>A0ABY2UHN4</accession>
<evidence type="ECO:0000256" key="6">
    <source>
        <dbReference type="ARBA" id="ARBA00023002"/>
    </source>
</evidence>
<reference evidence="11 12" key="1">
    <citation type="submission" date="2019-05" db="EMBL/GenBank/DDBJ databases">
        <title>Microbulbifer harenosus sp. nov., an alginate-degrading bacterium isolated from coastal sand.</title>
        <authorList>
            <person name="Huang H."/>
            <person name="Mo K."/>
            <person name="Bao S."/>
        </authorList>
    </citation>
    <scope>NUCLEOTIDE SEQUENCE [LARGE SCALE GENOMIC DNA]</scope>
    <source>
        <strain evidence="11 12">HB161719</strain>
    </source>
</reference>
<dbReference type="InterPro" id="IPR024072">
    <property type="entry name" value="DHFR-like_dom_sf"/>
</dbReference>
<evidence type="ECO:0000256" key="2">
    <source>
        <dbReference type="ARBA" id="ARBA00009539"/>
    </source>
</evidence>
<dbReference type="Gene3D" id="3.40.430.10">
    <property type="entry name" value="Dihydrofolate Reductase, subunit A"/>
    <property type="match status" value="1"/>
</dbReference>
<gene>
    <name evidence="11" type="ORF">FDY93_10560</name>
</gene>
<comment type="similarity">
    <text evidence="2 8 9">Belongs to the dihydrofolate reductase family.</text>
</comment>
<dbReference type="RefSeq" id="WP_138235702.1">
    <property type="nucleotide sequence ID" value="NZ_CP185860.1"/>
</dbReference>
<dbReference type="InterPro" id="IPR017925">
    <property type="entry name" value="DHFR_CS"/>
</dbReference>
<name>A0ABY2UHN4_9GAMM</name>
<evidence type="ECO:0000313" key="11">
    <source>
        <dbReference type="EMBL" id="TLM77362.1"/>
    </source>
</evidence>
<dbReference type="Pfam" id="PF00186">
    <property type="entry name" value="DHFR_1"/>
    <property type="match status" value="1"/>
</dbReference>
<dbReference type="PANTHER" id="PTHR48069:SF3">
    <property type="entry name" value="DIHYDROFOLATE REDUCTASE"/>
    <property type="match status" value="1"/>
</dbReference>
<proteinExistence type="inferred from homology"/>
<sequence>MAAVDKPLAMIVAMARNRAIGRENTLPWRISGDLQFFKRTTLGKPVVMGRKTFESIGRPLPGRENIVITRNPDWRAPGVAVAASLEQALALAQQAAVRDGAEEIMVIGGAEIYRQAMPLARRLYITEVDAEVEGDAFFPVLDSDWQESGRDCYPASDKDEYNYCIVQYDRFNKKQVD</sequence>
<dbReference type="PROSITE" id="PS51330">
    <property type="entry name" value="DHFR_2"/>
    <property type="match status" value="1"/>
</dbReference>
<dbReference type="InterPro" id="IPR001796">
    <property type="entry name" value="DHFR_dom"/>
</dbReference>
<comment type="caution">
    <text evidence="11">The sequence shown here is derived from an EMBL/GenBank/DDBJ whole genome shotgun (WGS) entry which is preliminary data.</text>
</comment>
<evidence type="ECO:0000256" key="1">
    <source>
        <dbReference type="ARBA" id="ARBA00004903"/>
    </source>
</evidence>
<comment type="function">
    <text evidence="7 8">Key enzyme in folate metabolism. Catalyzes an essential reaction for de novo glycine and purine synthesis, and for DNA precursor synthesis.</text>
</comment>
<protein>
    <recommendedName>
        <fullName evidence="3 8">Dihydrofolate reductase</fullName>
        <ecNumber evidence="3 8">1.5.1.3</ecNumber>
    </recommendedName>
</protein>
<evidence type="ECO:0000256" key="4">
    <source>
        <dbReference type="ARBA" id="ARBA00022563"/>
    </source>
</evidence>
<comment type="pathway">
    <text evidence="1 8">Cofactor biosynthesis; tetrahydrofolate biosynthesis; 5,6,7,8-tetrahydrofolate from 7,8-dihydrofolate: step 1/1.</text>
</comment>
<comment type="catalytic activity">
    <reaction evidence="8">
        <text>(6S)-5,6,7,8-tetrahydrofolate + NADP(+) = 7,8-dihydrofolate + NADPH + H(+)</text>
        <dbReference type="Rhea" id="RHEA:15009"/>
        <dbReference type="ChEBI" id="CHEBI:15378"/>
        <dbReference type="ChEBI" id="CHEBI:57451"/>
        <dbReference type="ChEBI" id="CHEBI:57453"/>
        <dbReference type="ChEBI" id="CHEBI:57783"/>
        <dbReference type="ChEBI" id="CHEBI:58349"/>
        <dbReference type="EC" id="1.5.1.3"/>
    </reaction>
</comment>
<organism evidence="11 12">
    <name type="scientific">Microbulbifer harenosus</name>
    <dbReference type="NCBI Taxonomy" id="2576840"/>
    <lineage>
        <taxon>Bacteria</taxon>
        <taxon>Pseudomonadati</taxon>
        <taxon>Pseudomonadota</taxon>
        <taxon>Gammaproteobacteria</taxon>
        <taxon>Cellvibrionales</taxon>
        <taxon>Microbulbiferaceae</taxon>
        <taxon>Microbulbifer</taxon>
    </lineage>
</organism>
<feature type="domain" description="DHFR" evidence="10">
    <location>
        <begin position="7"/>
        <end position="170"/>
    </location>
</feature>
<dbReference type="EC" id="1.5.1.3" evidence="3 8"/>
<dbReference type="SUPFAM" id="SSF53597">
    <property type="entry name" value="Dihydrofolate reductase-like"/>
    <property type="match status" value="1"/>
</dbReference>
<keyword evidence="12" id="KW-1185">Reference proteome</keyword>
<evidence type="ECO:0000256" key="9">
    <source>
        <dbReference type="RuleBase" id="RU004474"/>
    </source>
</evidence>
<evidence type="ECO:0000256" key="8">
    <source>
        <dbReference type="PIRNR" id="PIRNR000194"/>
    </source>
</evidence>
<dbReference type="PRINTS" id="PR00070">
    <property type="entry name" value="DHFR"/>
</dbReference>
<dbReference type="PANTHER" id="PTHR48069">
    <property type="entry name" value="DIHYDROFOLATE REDUCTASE"/>
    <property type="match status" value="1"/>
</dbReference>
<dbReference type="CDD" id="cd00209">
    <property type="entry name" value="DHFR"/>
    <property type="match status" value="1"/>
</dbReference>
<dbReference type="Proteomes" id="UP000306791">
    <property type="component" value="Unassembled WGS sequence"/>
</dbReference>